<dbReference type="STRING" id="930991.A0A0D0E4E3"/>
<dbReference type="Proteomes" id="UP000054538">
    <property type="component" value="Unassembled WGS sequence"/>
</dbReference>
<reference evidence="2" key="2">
    <citation type="submission" date="2015-01" db="EMBL/GenBank/DDBJ databases">
        <title>Evolutionary Origins and Diversification of the Mycorrhizal Mutualists.</title>
        <authorList>
            <consortium name="DOE Joint Genome Institute"/>
            <consortium name="Mycorrhizal Genomics Consortium"/>
            <person name="Kohler A."/>
            <person name="Kuo A."/>
            <person name="Nagy L.G."/>
            <person name="Floudas D."/>
            <person name="Copeland A."/>
            <person name="Barry K.W."/>
            <person name="Cichocki N."/>
            <person name="Veneault-Fourrey C."/>
            <person name="LaButti K."/>
            <person name="Lindquist E.A."/>
            <person name="Lipzen A."/>
            <person name="Lundell T."/>
            <person name="Morin E."/>
            <person name="Murat C."/>
            <person name="Riley R."/>
            <person name="Ohm R."/>
            <person name="Sun H."/>
            <person name="Tunlid A."/>
            <person name="Henrissat B."/>
            <person name="Grigoriev I.V."/>
            <person name="Hibbett D.S."/>
            <person name="Martin F."/>
        </authorList>
    </citation>
    <scope>NUCLEOTIDE SEQUENCE [LARGE SCALE GENOMIC DNA]</scope>
    <source>
        <strain evidence="2">Ve08.2h10</strain>
    </source>
</reference>
<organism evidence="1 2">
    <name type="scientific">Paxillus rubicundulus Ve08.2h10</name>
    <dbReference type="NCBI Taxonomy" id="930991"/>
    <lineage>
        <taxon>Eukaryota</taxon>
        <taxon>Fungi</taxon>
        <taxon>Dikarya</taxon>
        <taxon>Basidiomycota</taxon>
        <taxon>Agaricomycotina</taxon>
        <taxon>Agaricomycetes</taxon>
        <taxon>Agaricomycetidae</taxon>
        <taxon>Boletales</taxon>
        <taxon>Paxilineae</taxon>
        <taxon>Paxillaceae</taxon>
        <taxon>Paxillus</taxon>
    </lineage>
</organism>
<feature type="non-terminal residue" evidence="1">
    <location>
        <position position="1"/>
    </location>
</feature>
<sequence length="134" mass="15335">KKAAHWTVEEETAFLGFLQGKLSKFSDGNFRKPEFTAATNFLMAKFPLHSINGEMAGEKTSEMCNCKFKSFKQSYHAVVDLKNTSRFMYCDKLGARIMDDTKEIWTQYVKVNTFYSPRTLLLTSCSPTRLQSCS</sequence>
<dbReference type="HOGENOM" id="CLU_082499_6_0_1"/>
<dbReference type="AlphaFoldDB" id="A0A0D0E4E3"/>
<reference evidence="1 2" key="1">
    <citation type="submission" date="2014-04" db="EMBL/GenBank/DDBJ databases">
        <authorList>
            <consortium name="DOE Joint Genome Institute"/>
            <person name="Kuo A."/>
            <person name="Kohler A."/>
            <person name="Jargeat P."/>
            <person name="Nagy L.G."/>
            <person name="Floudas D."/>
            <person name="Copeland A."/>
            <person name="Barry K.W."/>
            <person name="Cichocki N."/>
            <person name="Veneault-Fourrey C."/>
            <person name="LaButti K."/>
            <person name="Lindquist E.A."/>
            <person name="Lipzen A."/>
            <person name="Lundell T."/>
            <person name="Morin E."/>
            <person name="Murat C."/>
            <person name="Sun H."/>
            <person name="Tunlid A."/>
            <person name="Henrissat B."/>
            <person name="Grigoriev I.V."/>
            <person name="Hibbett D.S."/>
            <person name="Martin F."/>
            <person name="Nordberg H.P."/>
            <person name="Cantor M.N."/>
            <person name="Hua S.X."/>
        </authorList>
    </citation>
    <scope>NUCLEOTIDE SEQUENCE [LARGE SCALE GENOMIC DNA]</scope>
    <source>
        <strain evidence="1 2">Ve08.2h10</strain>
    </source>
</reference>
<evidence type="ECO:0008006" key="3">
    <source>
        <dbReference type="Google" id="ProtNLM"/>
    </source>
</evidence>
<keyword evidence="2" id="KW-1185">Reference proteome</keyword>
<gene>
    <name evidence="1" type="ORF">PAXRUDRAFT_148043</name>
</gene>
<accession>A0A0D0E4E3</accession>
<evidence type="ECO:0000313" key="1">
    <source>
        <dbReference type="EMBL" id="KIK92110.1"/>
    </source>
</evidence>
<protein>
    <recommendedName>
        <fullName evidence="3">Myb/SANT-like domain-containing protein</fullName>
    </recommendedName>
</protein>
<dbReference type="OrthoDB" id="2671340at2759"/>
<evidence type="ECO:0000313" key="2">
    <source>
        <dbReference type="Proteomes" id="UP000054538"/>
    </source>
</evidence>
<name>A0A0D0E4E3_9AGAM</name>
<dbReference type="EMBL" id="KN825314">
    <property type="protein sequence ID" value="KIK92110.1"/>
    <property type="molecule type" value="Genomic_DNA"/>
</dbReference>
<proteinExistence type="predicted"/>
<dbReference type="InParanoid" id="A0A0D0E4E3"/>